<evidence type="ECO:0000256" key="1">
    <source>
        <dbReference type="SAM" id="MobiDB-lite"/>
    </source>
</evidence>
<keyword evidence="4" id="KW-1185">Reference proteome</keyword>
<evidence type="ECO:0000313" key="4">
    <source>
        <dbReference type="Proteomes" id="UP001276659"/>
    </source>
</evidence>
<evidence type="ECO:0000259" key="2">
    <source>
        <dbReference type="Pfam" id="PF24476"/>
    </source>
</evidence>
<reference evidence="3" key="1">
    <citation type="submission" date="2022-11" db="EMBL/GenBank/DDBJ databases">
        <title>Chromosomal genome sequence assembly and mating type (MAT) locus characterization of the leprose asexual lichenized fungus Lepraria neglecta (Nyl.) Erichsen.</title>
        <authorList>
            <person name="Allen J.L."/>
            <person name="Pfeffer B."/>
        </authorList>
    </citation>
    <scope>NUCLEOTIDE SEQUENCE</scope>
    <source>
        <strain evidence="3">Allen 5258</strain>
    </source>
</reference>
<accession>A0AAD9Z3K5</accession>
<name>A0AAD9Z3K5_9LECA</name>
<comment type="caution">
    <text evidence="3">The sequence shown here is derived from an EMBL/GenBank/DDBJ whole genome shotgun (WGS) entry which is preliminary data.</text>
</comment>
<dbReference type="PANTHER" id="PTHR35186">
    <property type="entry name" value="ANK_REP_REGION DOMAIN-CONTAINING PROTEIN"/>
    <property type="match status" value="1"/>
</dbReference>
<dbReference type="Pfam" id="PF24476">
    <property type="entry name" value="DUF7580"/>
    <property type="match status" value="1"/>
</dbReference>
<dbReference type="EMBL" id="JASNWA010000010">
    <property type="protein sequence ID" value="KAK3168878.1"/>
    <property type="molecule type" value="Genomic_DNA"/>
</dbReference>
<feature type="region of interest" description="Disordered" evidence="1">
    <location>
        <begin position="168"/>
        <end position="202"/>
    </location>
</feature>
<gene>
    <name evidence="3" type="ORF">OEA41_005326</name>
</gene>
<protein>
    <recommendedName>
        <fullName evidence="2">DUF7580 domain-containing protein</fullName>
    </recommendedName>
</protein>
<feature type="domain" description="DUF7580" evidence="2">
    <location>
        <begin position="195"/>
        <end position="459"/>
    </location>
</feature>
<dbReference type="Proteomes" id="UP001276659">
    <property type="component" value="Unassembled WGS sequence"/>
</dbReference>
<evidence type="ECO:0000313" key="3">
    <source>
        <dbReference type="EMBL" id="KAK3168878.1"/>
    </source>
</evidence>
<proteinExistence type="predicted"/>
<dbReference type="PANTHER" id="PTHR35186:SF4">
    <property type="entry name" value="PRION-INHIBITION AND PROPAGATION HELO DOMAIN-CONTAINING PROTEIN"/>
    <property type="match status" value="1"/>
</dbReference>
<dbReference type="InterPro" id="IPR056002">
    <property type="entry name" value="DUF7580"/>
</dbReference>
<sequence>MKSDEKATNVLPHLRQRTKISFSKPDIDDTMKRLREGNGDLVVLSRQIEALKRAKTPPIADRPIEVIYYGEIQEASKNLHETLSDLSSCPAEHTVNISLESNVSEGPTTPTPGKIGFDITWSCSLPSDAVTASEGPIPLAVESFPAMEGGSAHDVNKEPNTSARRLLTVLRPSKRKPSSPGAAPTPRIAPSSNSSVSSARDPKDLFSTRNVCADIKKQQGLKRKRRIDSDYEPPCLGIGSPTYKHFLFSNRKHTHLHTSISLAKALRDVKTLPGGLPRVDRLYLAKVLSMAVLQFHPSPWLPRYLQSSDIVFFGIQDLNRDRLRAPYFSGILLKPSKHSQPPLGGGLNPALAPNALLASVGIILVELAFGRPISELQMPEDSISQASRPSAFPGSDLDANFRTALRLSEAVNRVESLRYEMVVQRCLLCDFDMDLDQPELDNIDLQKAFYKDVICELDQCYQAAATCNTRPIASSKKRRR</sequence>
<dbReference type="AlphaFoldDB" id="A0AAD9Z3K5"/>
<organism evidence="3 4">
    <name type="scientific">Lepraria neglecta</name>
    <dbReference type="NCBI Taxonomy" id="209136"/>
    <lineage>
        <taxon>Eukaryota</taxon>
        <taxon>Fungi</taxon>
        <taxon>Dikarya</taxon>
        <taxon>Ascomycota</taxon>
        <taxon>Pezizomycotina</taxon>
        <taxon>Lecanoromycetes</taxon>
        <taxon>OSLEUM clade</taxon>
        <taxon>Lecanoromycetidae</taxon>
        <taxon>Lecanorales</taxon>
        <taxon>Lecanorineae</taxon>
        <taxon>Stereocaulaceae</taxon>
        <taxon>Lepraria</taxon>
    </lineage>
</organism>